<gene>
    <name evidence="9" type="primary">trpF</name>
    <name evidence="11" type="ORF">JOF28_000438</name>
</gene>
<keyword evidence="8 9" id="KW-0413">Isomerase</keyword>
<dbReference type="AlphaFoldDB" id="A0A940PU10"/>
<dbReference type="InterPro" id="IPR011060">
    <property type="entry name" value="RibuloseP-bd_barrel"/>
</dbReference>
<dbReference type="Proteomes" id="UP000675163">
    <property type="component" value="Unassembled WGS sequence"/>
</dbReference>
<dbReference type="PANTHER" id="PTHR42894">
    <property type="entry name" value="N-(5'-PHOSPHORIBOSYL)ANTHRANILATE ISOMERASE"/>
    <property type="match status" value="1"/>
</dbReference>
<evidence type="ECO:0000256" key="3">
    <source>
        <dbReference type="ARBA" id="ARBA00012572"/>
    </source>
</evidence>
<reference evidence="11" key="1">
    <citation type="submission" date="2021-02" db="EMBL/GenBank/DDBJ databases">
        <title>Sequencing the genomes of 1000 actinobacteria strains.</title>
        <authorList>
            <person name="Klenk H.-P."/>
        </authorList>
    </citation>
    <scope>NUCLEOTIDE SEQUENCE</scope>
    <source>
        <strain evidence="11">DSM 22850</strain>
    </source>
</reference>
<evidence type="ECO:0000256" key="9">
    <source>
        <dbReference type="HAMAP-Rule" id="MF_00135"/>
    </source>
</evidence>
<organism evidence="11 12">
    <name type="scientific">Leucobacter exalbidus</name>
    <dbReference type="NCBI Taxonomy" id="662960"/>
    <lineage>
        <taxon>Bacteria</taxon>
        <taxon>Bacillati</taxon>
        <taxon>Actinomycetota</taxon>
        <taxon>Actinomycetes</taxon>
        <taxon>Micrococcales</taxon>
        <taxon>Microbacteriaceae</taxon>
        <taxon>Leucobacter</taxon>
    </lineage>
</organism>
<dbReference type="Pfam" id="PF00697">
    <property type="entry name" value="PRAI"/>
    <property type="match status" value="1"/>
</dbReference>
<evidence type="ECO:0000256" key="6">
    <source>
        <dbReference type="ARBA" id="ARBA00022822"/>
    </source>
</evidence>
<evidence type="ECO:0000256" key="2">
    <source>
        <dbReference type="ARBA" id="ARBA00004664"/>
    </source>
</evidence>
<dbReference type="InterPro" id="IPR001240">
    <property type="entry name" value="PRAI_dom"/>
</dbReference>
<keyword evidence="5 9" id="KW-0028">Amino-acid biosynthesis</keyword>
<dbReference type="GO" id="GO:0004640">
    <property type="term" value="F:phosphoribosylanthranilate isomerase activity"/>
    <property type="evidence" value="ECO:0007669"/>
    <property type="project" value="UniProtKB-UniRule"/>
</dbReference>
<accession>A0A940PU10</accession>
<evidence type="ECO:0000256" key="1">
    <source>
        <dbReference type="ARBA" id="ARBA00001164"/>
    </source>
</evidence>
<comment type="similarity">
    <text evidence="9">Belongs to the TrpF family.</text>
</comment>
<sequence>MDSPYVKICGMRDPQLTKLAVQLGAQAIGVVMSPGTPRHATDAEARAVIAAVRQESPATGQPCAATPAVDTVLVVNKMAAEEAAQRAVALGFDVLQLHGKYTAADVAAAQAIIPRVWRAASLAHFPHIVPGELGEERLLLDGSAPGSGERWDFGDRAPQEFGDHWLLAGGLSPANVAAAIADLSPAGVDVSSGVEMAPGMKSAELIEQFIAQARSVPLA</sequence>
<dbReference type="RefSeq" id="WP_209704270.1">
    <property type="nucleotide sequence ID" value="NZ_JAFIDA010000001.1"/>
</dbReference>
<dbReference type="SUPFAM" id="SSF51366">
    <property type="entry name" value="Ribulose-phoshate binding barrel"/>
    <property type="match status" value="1"/>
</dbReference>
<name>A0A940PU10_9MICO</name>
<dbReference type="InterPro" id="IPR013785">
    <property type="entry name" value="Aldolase_TIM"/>
</dbReference>
<evidence type="ECO:0000256" key="8">
    <source>
        <dbReference type="ARBA" id="ARBA00023235"/>
    </source>
</evidence>
<dbReference type="InterPro" id="IPR044643">
    <property type="entry name" value="TrpF_fam"/>
</dbReference>
<comment type="catalytic activity">
    <reaction evidence="1 9">
        <text>N-(5-phospho-beta-D-ribosyl)anthranilate = 1-(2-carboxyphenylamino)-1-deoxy-D-ribulose 5-phosphate</text>
        <dbReference type="Rhea" id="RHEA:21540"/>
        <dbReference type="ChEBI" id="CHEBI:18277"/>
        <dbReference type="ChEBI" id="CHEBI:58613"/>
        <dbReference type="EC" id="5.3.1.24"/>
    </reaction>
</comment>
<comment type="caution">
    <text evidence="11">The sequence shown here is derived from an EMBL/GenBank/DDBJ whole genome shotgun (WGS) entry which is preliminary data.</text>
</comment>
<keyword evidence="6 9" id="KW-0822">Tryptophan biosynthesis</keyword>
<dbReference type="EMBL" id="JAFIDA010000001">
    <property type="protein sequence ID" value="MBP1325206.1"/>
    <property type="molecule type" value="Genomic_DNA"/>
</dbReference>
<feature type="domain" description="N-(5'phosphoribosyl) anthranilate isomerase (PRAI)" evidence="10">
    <location>
        <begin position="6"/>
        <end position="211"/>
    </location>
</feature>
<protein>
    <recommendedName>
        <fullName evidence="4 9">N-(5'-phosphoribosyl)anthranilate isomerase</fullName>
        <shortName evidence="9">PRAI</shortName>
        <ecNumber evidence="3 9">5.3.1.24</ecNumber>
    </recommendedName>
</protein>
<dbReference type="GO" id="GO:0000162">
    <property type="term" value="P:L-tryptophan biosynthetic process"/>
    <property type="evidence" value="ECO:0007669"/>
    <property type="project" value="UniProtKB-UniRule"/>
</dbReference>
<dbReference type="Gene3D" id="3.20.20.70">
    <property type="entry name" value="Aldolase class I"/>
    <property type="match status" value="1"/>
</dbReference>
<proteinExistence type="inferred from homology"/>
<keyword evidence="12" id="KW-1185">Reference proteome</keyword>
<evidence type="ECO:0000259" key="10">
    <source>
        <dbReference type="Pfam" id="PF00697"/>
    </source>
</evidence>
<evidence type="ECO:0000256" key="4">
    <source>
        <dbReference type="ARBA" id="ARBA00022272"/>
    </source>
</evidence>
<dbReference type="HAMAP" id="MF_00135">
    <property type="entry name" value="PRAI"/>
    <property type="match status" value="1"/>
</dbReference>
<comment type="pathway">
    <text evidence="2 9">Amino-acid biosynthesis; L-tryptophan biosynthesis; L-tryptophan from chorismate: step 3/5.</text>
</comment>
<evidence type="ECO:0000313" key="11">
    <source>
        <dbReference type="EMBL" id="MBP1325206.1"/>
    </source>
</evidence>
<evidence type="ECO:0000256" key="7">
    <source>
        <dbReference type="ARBA" id="ARBA00023141"/>
    </source>
</evidence>
<evidence type="ECO:0000256" key="5">
    <source>
        <dbReference type="ARBA" id="ARBA00022605"/>
    </source>
</evidence>
<dbReference type="CDD" id="cd00405">
    <property type="entry name" value="PRAI"/>
    <property type="match status" value="1"/>
</dbReference>
<keyword evidence="7 9" id="KW-0057">Aromatic amino acid biosynthesis</keyword>
<dbReference type="EC" id="5.3.1.24" evidence="3 9"/>
<evidence type="ECO:0000313" key="12">
    <source>
        <dbReference type="Proteomes" id="UP000675163"/>
    </source>
</evidence>
<dbReference type="PANTHER" id="PTHR42894:SF1">
    <property type="entry name" value="N-(5'-PHOSPHORIBOSYL)ANTHRANILATE ISOMERASE"/>
    <property type="match status" value="1"/>
</dbReference>